<name>A0A6I5RQ95_9PSED</name>
<feature type="non-terminal residue" evidence="1">
    <location>
        <position position="66"/>
    </location>
</feature>
<organism evidence="1 2">
    <name type="scientific">Pseudomonas laurentiana</name>
    <dbReference type="NCBI Taxonomy" id="2364649"/>
    <lineage>
        <taxon>Bacteria</taxon>
        <taxon>Pseudomonadati</taxon>
        <taxon>Pseudomonadota</taxon>
        <taxon>Gammaproteobacteria</taxon>
        <taxon>Pseudomonadales</taxon>
        <taxon>Pseudomonadaceae</taxon>
        <taxon>Pseudomonas</taxon>
    </lineage>
</organism>
<proteinExistence type="predicted"/>
<comment type="caution">
    <text evidence="1">The sequence shown here is derived from an EMBL/GenBank/DDBJ whole genome shotgun (WGS) entry which is preliminary data.</text>
</comment>
<keyword evidence="2" id="KW-1185">Reference proteome</keyword>
<evidence type="ECO:0000313" key="2">
    <source>
        <dbReference type="Proteomes" id="UP000471751"/>
    </source>
</evidence>
<reference evidence="1 2" key="1">
    <citation type="submission" date="2020-02" db="EMBL/GenBank/DDBJ databases">
        <title>Broccoli isolated Pseudomonas sp.</title>
        <authorList>
            <person name="Fujikawa T."/>
            <person name="Sawada H."/>
        </authorList>
    </citation>
    <scope>NUCLEOTIDE SEQUENCE [LARGE SCALE GENOMIC DNA]</scope>
    <source>
        <strain evidence="1 2">JCM 32154</strain>
    </source>
</reference>
<dbReference type="AlphaFoldDB" id="A0A6I5RQ95"/>
<evidence type="ECO:0000313" key="1">
    <source>
        <dbReference type="EMBL" id="NES09628.1"/>
    </source>
</evidence>
<sequence length="66" mass="6983">MDNLPLAPLLGALALALIWSALFAAVDAARQHLLQRRNGQQGSGSHWNSLLPPSILCASLGKLLVL</sequence>
<protein>
    <submittedName>
        <fullName evidence="1">Transporter</fullName>
    </submittedName>
</protein>
<dbReference type="EMBL" id="JAAHBT010000062">
    <property type="protein sequence ID" value="NES09628.1"/>
    <property type="molecule type" value="Genomic_DNA"/>
</dbReference>
<dbReference type="Proteomes" id="UP000471751">
    <property type="component" value="Unassembled WGS sequence"/>
</dbReference>
<gene>
    <name evidence="1" type="ORF">G3O07_07630</name>
</gene>
<accession>A0A6I5RQ95</accession>